<sequence length="142" mass="16217">MLTEKIKRELIKLSKINKYIIHKAEANQNFNHQSKCGDQISFQIKEANSGKFNLKHHASGCMILLASANTLNKLCNGKSKSEILNLVQKIINNDFENLDEIDASLKIFNTFKNTNRKDCFLLPYKALKDSLESYVILGRTIK</sequence>
<dbReference type="AlphaFoldDB" id="A0A0A7V130"/>
<dbReference type="GO" id="GO:0005506">
    <property type="term" value="F:iron ion binding"/>
    <property type="evidence" value="ECO:0007669"/>
    <property type="project" value="InterPro"/>
</dbReference>
<name>A0A0A7V130_9SPIR</name>
<dbReference type="Proteomes" id="UP000030940">
    <property type="component" value="Chromosome"/>
</dbReference>
<dbReference type="GO" id="GO:0051536">
    <property type="term" value="F:iron-sulfur cluster binding"/>
    <property type="evidence" value="ECO:0007669"/>
    <property type="project" value="InterPro"/>
</dbReference>
<accession>A0A0A7V130</accession>
<reference evidence="2 3" key="1">
    <citation type="journal article" date="2015" name="Genome Announc.">
        <title>Genome Sequence of Borrelia chilensis VA1, a South American Member of the Lyme Borreliosis Group.</title>
        <authorList>
            <person name="Huang W."/>
            <person name="Ojaimi C."/>
            <person name="Fallon J.T."/>
            <person name="Travisany D."/>
            <person name="Maass A."/>
            <person name="Ivanova L."/>
            <person name="Tomova A."/>
            <person name="Gonzalez-Acuna D."/>
            <person name="Godfrey H.P."/>
            <person name="Cabello F.C."/>
        </authorList>
    </citation>
    <scope>NUCLEOTIDE SEQUENCE [LARGE SCALE GENOMIC DNA]</scope>
    <source>
        <strain evidence="2 3">VA1</strain>
    </source>
</reference>
<gene>
    <name evidence="2" type="ORF">OY14_00410</name>
</gene>
<protein>
    <recommendedName>
        <fullName evidence="1">NIF system FeS cluster assembly NifU N-terminal domain-containing protein</fullName>
    </recommendedName>
</protein>
<dbReference type="Pfam" id="PF01592">
    <property type="entry name" value="NifU_N"/>
    <property type="match status" value="1"/>
</dbReference>
<organism evidence="2 3">
    <name type="scientific">Borreliella chilensis</name>
    <dbReference type="NCBI Taxonomy" id="1245910"/>
    <lineage>
        <taxon>Bacteria</taxon>
        <taxon>Pseudomonadati</taxon>
        <taxon>Spirochaetota</taxon>
        <taxon>Spirochaetia</taxon>
        <taxon>Spirochaetales</taxon>
        <taxon>Borreliaceae</taxon>
        <taxon>Borreliella</taxon>
    </lineage>
</organism>
<keyword evidence="3" id="KW-1185">Reference proteome</keyword>
<evidence type="ECO:0000259" key="1">
    <source>
        <dbReference type="Pfam" id="PF01592"/>
    </source>
</evidence>
<dbReference type="EMBL" id="CP009910">
    <property type="protein sequence ID" value="AJA89932.1"/>
    <property type="molecule type" value="Genomic_DNA"/>
</dbReference>
<dbReference type="SUPFAM" id="SSF82649">
    <property type="entry name" value="SufE/NifU"/>
    <property type="match status" value="1"/>
</dbReference>
<evidence type="ECO:0000313" key="3">
    <source>
        <dbReference type="Proteomes" id="UP000030940"/>
    </source>
</evidence>
<proteinExistence type="predicted"/>
<dbReference type="STRING" id="1245910.OY14_00410"/>
<dbReference type="InterPro" id="IPR002871">
    <property type="entry name" value="NIF_FeS_clus_asmbl_NifU_N"/>
</dbReference>
<dbReference type="Gene3D" id="3.90.1010.10">
    <property type="match status" value="1"/>
</dbReference>
<feature type="domain" description="NIF system FeS cluster assembly NifU N-terminal" evidence="1">
    <location>
        <begin position="24"/>
        <end position="98"/>
    </location>
</feature>
<dbReference type="CDD" id="cd06664">
    <property type="entry name" value="IscU_like"/>
    <property type="match status" value="1"/>
</dbReference>
<dbReference type="HOGENOM" id="CLU_1892144_0_0_12"/>
<evidence type="ECO:0000313" key="2">
    <source>
        <dbReference type="EMBL" id="AJA89932.1"/>
    </source>
</evidence>
<dbReference type="GO" id="GO:0016226">
    <property type="term" value="P:iron-sulfur cluster assembly"/>
    <property type="evidence" value="ECO:0007669"/>
    <property type="project" value="InterPro"/>
</dbReference>
<dbReference type="KEGG" id="bchi:OY14_00410"/>